<keyword evidence="5 10" id="KW-0552">Olfaction</keyword>
<evidence type="ECO:0000313" key="11">
    <source>
        <dbReference type="EnsemblMetazoa" id="XP_003249268"/>
    </source>
</evidence>
<dbReference type="EnsemblMetazoa" id="XM_003249220">
    <property type="protein sequence ID" value="XP_003249268"/>
    <property type="gene ID" value="LOC100576246"/>
</dbReference>
<keyword evidence="9 10" id="KW-0807">Transducer</keyword>
<dbReference type="GO" id="GO:0007165">
    <property type="term" value="P:signal transduction"/>
    <property type="evidence" value="ECO:0007669"/>
    <property type="project" value="UniProtKB-KW"/>
</dbReference>
<dbReference type="GeneID" id="100576246"/>
<evidence type="ECO:0000256" key="6">
    <source>
        <dbReference type="ARBA" id="ARBA00022989"/>
    </source>
</evidence>
<dbReference type="OrthoDB" id="8185860at2759"/>
<dbReference type="GO" id="GO:0004984">
    <property type="term" value="F:olfactory receptor activity"/>
    <property type="evidence" value="ECO:0007669"/>
    <property type="project" value="InterPro"/>
</dbReference>
<protein>
    <recommendedName>
        <fullName evidence="10">Odorant receptor</fullName>
    </recommendedName>
</protein>
<evidence type="ECO:0000256" key="4">
    <source>
        <dbReference type="ARBA" id="ARBA00022692"/>
    </source>
</evidence>
<comment type="similarity">
    <text evidence="10">Belongs to the insect chemoreceptor superfamily. Heteromeric odorant receptor channel (TC 1.A.69) family.</text>
</comment>
<evidence type="ECO:0000256" key="3">
    <source>
        <dbReference type="ARBA" id="ARBA00022606"/>
    </source>
</evidence>
<comment type="caution">
    <text evidence="10">Lacks conserved residue(s) required for the propagation of feature annotation.</text>
</comment>
<dbReference type="InterPro" id="IPR004117">
    <property type="entry name" value="7tm6_olfct_rcpt"/>
</dbReference>
<feature type="transmembrane region" description="Helical" evidence="10">
    <location>
        <begin position="277"/>
        <end position="297"/>
    </location>
</feature>
<dbReference type="RefSeq" id="XP_003249268.2">
    <property type="nucleotide sequence ID" value="XM_003249220.4"/>
</dbReference>
<accession>A0A8B6XWA3</accession>
<proteinExistence type="inferred from homology"/>
<organism evidence="11">
    <name type="scientific">Apis mellifera</name>
    <name type="common">Honeybee</name>
    <dbReference type="NCBI Taxonomy" id="7460"/>
    <lineage>
        <taxon>Eukaryota</taxon>
        <taxon>Metazoa</taxon>
        <taxon>Ecdysozoa</taxon>
        <taxon>Arthropoda</taxon>
        <taxon>Hexapoda</taxon>
        <taxon>Insecta</taxon>
        <taxon>Pterygota</taxon>
        <taxon>Neoptera</taxon>
        <taxon>Endopterygota</taxon>
        <taxon>Hymenoptera</taxon>
        <taxon>Apocrita</taxon>
        <taxon>Aculeata</taxon>
        <taxon>Apoidea</taxon>
        <taxon>Anthophila</taxon>
        <taxon>Apidae</taxon>
        <taxon>Apis</taxon>
    </lineage>
</organism>
<reference evidence="11" key="1">
    <citation type="submission" date="2021-01" db="UniProtKB">
        <authorList>
            <consortium name="EnsemblMetazoa"/>
        </authorList>
    </citation>
    <scope>IDENTIFICATION</scope>
    <source>
        <strain evidence="11">DH4</strain>
    </source>
</reference>
<dbReference type="Pfam" id="PF02949">
    <property type="entry name" value="7tm_6"/>
    <property type="match status" value="1"/>
</dbReference>
<evidence type="ECO:0000256" key="1">
    <source>
        <dbReference type="ARBA" id="ARBA00004651"/>
    </source>
</evidence>
<accession>A0A7M7GDN7</accession>
<evidence type="ECO:0000313" key="13">
    <source>
        <dbReference type="RefSeq" id="XP_003249268.2"/>
    </source>
</evidence>
<keyword evidence="4 10" id="KW-0812">Transmembrane</keyword>
<keyword evidence="7 10" id="KW-0472">Membrane</keyword>
<keyword evidence="12" id="KW-1185">Reference proteome</keyword>
<keyword evidence="3 10" id="KW-0716">Sensory transduction</keyword>
<evidence type="ECO:0000313" key="12">
    <source>
        <dbReference type="Proteomes" id="UP000005203"/>
    </source>
</evidence>
<dbReference type="Proteomes" id="UP000005203">
    <property type="component" value="Linkage group LG12"/>
</dbReference>
<feature type="transmembrane region" description="Helical" evidence="10">
    <location>
        <begin position="125"/>
        <end position="150"/>
    </location>
</feature>
<dbReference type="PANTHER" id="PTHR21137:SF35">
    <property type="entry name" value="ODORANT RECEPTOR 19A-RELATED"/>
    <property type="match status" value="1"/>
</dbReference>
<evidence type="ECO:0000256" key="8">
    <source>
        <dbReference type="ARBA" id="ARBA00023170"/>
    </source>
</evidence>
<feature type="transmembrane region" description="Helical" evidence="10">
    <location>
        <begin position="38"/>
        <end position="55"/>
    </location>
</feature>
<keyword evidence="2" id="KW-1003">Cell membrane</keyword>
<name>A0A7M7GDN7_APIME</name>
<dbReference type="PANTHER" id="PTHR21137">
    <property type="entry name" value="ODORANT RECEPTOR"/>
    <property type="match status" value="1"/>
</dbReference>
<evidence type="ECO:0000256" key="7">
    <source>
        <dbReference type="ARBA" id="ARBA00023136"/>
    </source>
</evidence>
<comment type="subcellular location">
    <subcellularLocation>
        <location evidence="1 10">Cell membrane</location>
        <topology evidence="1 10">Multi-pass membrane protein</topology>
    </subcellularLocation>
</comment>
<feature type="transmembrane region" description="Helical" evidence="10">
    <location>
        <begin position="67"/>
        <end position="90"/>
    </location>
</feature>
<keyword evidence="6 10" id="KW-1133">Transmembrane helix</keyword>
<reference evidence="13" key="2">
    <citation type="submission" date="2025-04" db="UniProtKB">
        <authorList>
            <consortium name="RefSeq"/>
        </authorList>
    </citation>
    <scope>IDENTIFICATION</scope>
    <source>
        <strain evidence="13">DH4</strain>
        <tissue evidence="13">Whole body</tissue>
    </source>
</reference>
<keyword evidence="8 10" id="KW-0675">Receptor</keyword>
<dbReference type="OMA" id="LINTTWI"/>
<evidence type="ECO:0000256" key="9">
    <source>
        <dbReference type="ARBA" id="ARBA00023224"/>
    </source>
</evidence>
<dbReference type="KEGG" id="ame:100576246"/>
<dbReference type="AlphaFoldDB" id="A0A7M7GDN7"/>
<evidence type="ECO:0000256" key="2">
    <source>
        <dbReference type="ARBA" id="ARBA00022475"/>
    </source>
</evidence>
<evidence type="ECO:0000256" key="10">
    <source>
        <dbReference type="RuleBase" id="RU351113"/>
    </source>
</evidence>
<feature type="transmembrane region" description="Helical" evidence="10">
    <location>
        <begin position="303"/>
        <end position="322"/>
    </location>
</feature>
<evidence type="ECO:0000256" key="5">
    <source>
        <dbReference type="ARBA" id="ARBA00022725"/>
    </source>
</evidence>
<dbReference type="GO" id="GO:0005549">
    <property type="term" value="F:odorant binding"/>
    <property type="evidence" value="ECO:0007669"/>
    <property type="project" value="InterPro"/>
</dbReference>
<gene>
    <name evidence="11" type="primary">100576246</name>
    <name evidence="13" type="synonym">LOC100576246</name>
</gene>
<feature type="transmembrane region" description="Helical" evidence="10">
    <location>
        <begin position="178"/>
        <end position="209"/>
    </location>
</feature>
<sequence length="407" mass="47258">MQTESQVDISMNLSTFFLKNVGVWMSDNPNEQRQIKMLLINTTWILLSGIVINGRDLYFTLLYHGDILYSITNNITMIMALIKISIIIIYKGKFLNLIACMQQNFWKVNYDYREKEILNDCRKTCIFFVSCLTTMVICAMISYLIIPFIAKGNNESERMLPFNMWINLPLSKTPYYEIMFLIQAMCVYYIGVASFCFDNIFCIMAVHLAGQFRILQYRLTKLYDVECIEMHKKDSILANRVPKFYEKFRKCVQHHQALIDFYQNLENVYTRIAFGEMLVYSILICLFGYQVLVATASFARRSIFVFLLNGSTFLLFMVTYSCNGVIEHSDNVAIGAYSALWTIVPMDKFGRMLRKDLIMVITRSRRVCCLTANGFFPVSLESYTKILSTALSYFTLLSNRVETANDT</sequence>
<dbReference type="GO" id="GO:0005886">
    <property type="term" value="C:plasma membrane"/>
    <property type="evidence" value="ECO:0007669"/>
    <property type="project" value="UniProtKB-SubCell"/>
</dbReference>